<protein>
    <submittedName>
        <fullName evidence="3">Uncharacterized protein</fullName>
    </submittedName>
</protein>
<dbReference type="AlphaFoldDB" id="A0A1B7M1L1"/>
<feature type="compositionally biased region" description="Low complexity" evidence="1">
    <location>
        <begin position="40"/>
        <end position="62"/>
    </location>
</feature>
<feature type="signal peptide" evidence="2">
    <location>
        <begin position="1"/>
        <end position="27"/>
    </location>
</feature>
<dbReference type="OrthoDB" id="4966656at2"/>
<evidence type="ECO:0000256" key="2">
    <source>
        <dbReference type="SAM" id="SignalP"/>
    </source>
</evidence>
<gene>
    <name evidence="3" type="ORF">A6F49_05950</name>
</gene>
<sequence>MPAKTSIRSAAALLFAAGLVLTSCGEATDETPEASATPSEPVVTATQTQTVTEQPEDTASIPDDSDDDSAPGEDPGAGFPTSPTDYADALIVAWGQGDKPVMQDLAEPEVVQGLEELGMPGGPHWQQTASDAGAGSTFVTYTNTDDGAVIELRVRNEDASNGRPNAIAEVKVQG</sequence>
<keyword evidence="2" id="KW-0732">Signal</keyword>
<reference evidence="3 4" key="1">
    <citation type="submission" date="2016-04" db="EMBL/GenBank/DDBJ databases">
        <title>First whole genome shotgun sequence of the bacterium Enteractinococcus sp. strain UASWS1574.</title>
        <authorList>
            <person name="Crovadore J."/>
            <person name="Chablais R."/>
            <person name="Lefort F."/>
        </authorList>
    </citation>
    <scope>NUCLEOTIDE SEQUENCE [LARGE SCALE GENOMIC DNA]</scope>
    <source>
        <strain evidence="3 4">UASWS1574</strain>
    </source>
</reference>
<accession>A0A1B7M1L1</accession>
<keyword evidence="4" id="KW-1185">Reference proteome</keyword>
<feature type="region of interest" description="Disordered" evidence="1">
    <location>
        <begin position="26"/>
        <end position="84"/>
    </location>
</feature>
<evidence type="ECO:0000256" key="1">
    <source>
        <dbReference type="SAM" id="MobiDB-lite"/>
    </source>
</evidence>
<comment type="caution">
    <text evidence="3">The sequence shown here is derived from an EMBL/GenBank/DDBJ whole genome shotgun (WGS) entry which is preliminary data.</text>
</comment>
<feature type="chain" id="PRO_5008597221" evidence="2">
    <location>
        <begin position="28"/>
        <end position="174"/>
    </location>
</feature>
<organism evidence="3 4">
    <name type="scientific">Enteractinococcus helveticum</name>
    <dbReference type="NCBI Taxonomy" id="1837282"/>
    <lineage>
        <taxon>Bacteria</taxon>
        <taxon>Bacillati</taxon>
        <taxon>Actinomycetota</taxon>
        <taxon>Actinomycetes</taxon>
        <taxon>Micrococcales</taxon>
        <taxon>Micrococcaceae</taxon>
    </lineage>
</organism>
<name>A0A1B7M1L1_9MICC</name>
<dbReference type="EMBL" id="LXEY01000011">
    <property type="protein sequence ID" value="OAV62486.1"/>
    <property type="molecule type" value="Genomic_DNA"/>
</dbReference>
<dbReference type="Proteomes" id="UP000078292">
    <property type="component" value="Unassembled WGS sequence"/>
</dbReference>
<dbReference type="PROSITE" id="PS51257">
    <property type="entry name" value="PROKAR_LIPOPROTEIN"/>
    <property type="match status" value="1"/>
</dbReference>
<evidence type="ECO:0000313" key="3">
    <source>
        <dbReference type="EMBL" id="OAV62486.1"/>
    </source>
</evidence>
<proteinExistence type="predicted"/>
<dbReference type="RefSeq" id="WP_043056961.1">
    <property type="nucleotide sequence ID" value="NZ_LXEY01000011.1"/>
</dbReference>
<evidence type="ECO:0000313" key="4">
    <source>
        <dbReference type="Proteomes" id="UP000078292"/>
    </source>
</evidence>